<dbReference type="Proteomes" id="UP000054564">
    <property type="component" value="Unassembled WGS sequence"/>
</dbReference>
<dbReference type="EMBL" id="AJIL01000041">
    <property type="protein sequence ID" value="KNE99914.1"/>
    <property type="molecule type" value="Genomic_DNA"/>
</dbReference>
<evidence type="ECO:0000313" key="2">
    <source>
        <dbReference type="EMBL" id="KNE99914.1"/>
    </source>
</evidence>
<evidence type="ECO:0000256" key="1">
    <source>
        <dbReference type="SAM" id="MobiDB-lite"/>
    </source>
</evidence>
<protein>
    <submittedName>
        <fullName evidence="2">Uncharacterized protein</fullName>
    </submittedName>
</protein>
<sequence>MGNKKKVDDSDEDQQISDSATPASTQNSKGKNHLNEDKRKKAQQVHANQLSASYVYFDPPHLSDSLNEHGQRMLAYPSVVKIPTGQLTIAPQPIYLNM</sequence>
<keyword evidence="3" id="KW-1185">Reference proteome</keyword>
<feature type="compositionally biased region" description="Polar residues" evidence="1">
    <location>
        <begin position="20"/>
        <end position="29"/>
    </location>
</feature>
<name>A0A0L0VLP0_9BASI</name>
<dbReference type="AlphaFoldDB" id="A0A0L0VLP0"/>
<gene>
    <name evidence="2" type="ORF">PSTG_06767</name>
</gene>
<reference evidence="3" key="1">
    <citation type="submission" date="2014-03" db="EMBL/GenBank/DDBJ databases">
        <title>The Genome Sequence of Puccinia striiformis f. sp. tritici PST-78.</title>
        <authorList>
            <consortium name="The Broad Institute Genome Sequencing Platform"/>
            <person name="Cuomo C."/>
            <person name="Hulbert S."/>
            <person name="Chen X."/>
            <person name="Walker B."/>
            <person name="Young S.K."/>
            <person name="Zeng Q."/>
            <person name="Gargeya S."/>
            <person name="Fitzgerald M."/>
            <person name="Haas B."/>
            <person name="Abouelleil A."/>
            <person name="Alvarado L."/>
            <person name="Arachchi H.M."/>
            <person name="Berlin A.M."/>
            <person name="Chapman S.B."/>
            <person name="Goldberg J."/>
            <person name="Griggs A."/>
            <person name="Gujja S."/>
            <person name="Hansen M."/>
            <person name="Howarth C."/>
            <person name="Imamovic A."/>
            <person name="Larimer J."/>
            <person name="McCowan C."/>
            <person name="Montmayeur A."/>
            <person name="Murphy C."/>
            <person name="Neiman D."/>
            <person name="Pearson M."/>
            <person name="Priest M."/>
            <person name="Roberts A."/>
            <person name="Saif S."/>
            <person name="Shea T."/>
            <person name="Sisk P."/>
            <person name="Sykes S."/>
            <person name="Wortman J."/>
            <person name="Nusbaum C."/>
            <person name="Birren B."/>
        </authorList>
    </citation>
    <scope>NUCLEOTIDE SEQUENCE [LARGE SCALE GENOMIC DNA]</scope>
    <source>
        <strain evidence="3">race PST-78</strain>
    </source>
</reference>
<proteinExistence type="predicted"/>
<comment type="caution">
    <text evidence="2">The sequence shown here is derived from an EMBL/GenBank/DDBJ whole genome shotgun (WGS) entry which is preliminary data.</text>
</comment>
<accession>A0A0L0VLP0</accession>
<organism evidence="2 3">
    <name type="scientific">Puccinia striiformis f. sp. tritici PST-78</name>
    <dbReference type="NCBI Taxonomy" id="1165861"/>
    <lineage>
        <taxon>Eukaryota</taxon>
        <taxon>Fungi</taxon>
        <taxon>Dikarya</taxon>
        <taxon>Basidiomycota</taxon>
        <taxon>Pucciniomycotina</taxon>
        <taxon>Pucciniomycetes</taxon>
        <taxon>Pucciniales</taxon>
        <taxon>Pucciniaceae</taxon>
        <taxon>Puccinia</taxon>
    </lineage>
</organism>
<evidence type="ECO:0000313" key="3">
    <source>
        <dbReference type="Proteomes" id="UP000054564"/>
    </source>
</evidence>
<feature type="region of interest" description="Disordered" evidence="1">
    <location>
        <begin position="1"/>
        <end position="47"/>
    </location>
</feature>